<dbReference type="PROSITE" id="PS50893">
    <property type="entry name" value="ABC_TRANSPORTER_2"/>
    <property type="match status" value="1"/>
</dbReference>
<dbReference type="HOGENOM" id="CLU_000604_1_2_9"/>
<dbReference type="Pfam" id="PF00005">
    <property type="entry name" value="ABC_tran"/>
    <property type="match status" value="1"/>
</dbReference>
<dbReference type="GO" id="GO:0005524">
    <property type="term" value="F:ATP binding"/>
    <property type="evidence" value="ECO:0007669"/>
    <property type="project" value="UniProtKB-KW"/>
</dbReference>
<keyword evidence="1" id="KW-0813">Transport</keyword>
<evidence type="ECO:0000256" key="1">
    <source>
        <dbReference type="ARBA" id="ARBA00022448"/>
    </source>
</evidence>
<dbReference type="EMBL" id="CP003065">
    <property type="protein sequence ID" value="AEV67679.1"/>
    <property type="molecule type" value="Genomic_DNA"/>
</dbReference>
<dbReference type="InterPro" id="IPR003439">
    <property type="entry name" value="ABC_transporter-like_ATP-bd"/>
</dbReference>
<dbReference type="InterPro" id="IPR051782">
    <property type="entry name" value="ABC_Transporter_VariousFunc"/>
</dbReference>
<evidence type="ECO:0000256" key="3">
    <source>
        <dbReference type="ARBA" id="ARBA00022840"/>
    </source>
</evidence>
<dbReference type="AlphaFoldDB" id="G8LX27"/>
<dbReference type="SUPFAM" id="SSF52540">
    <property type="entry name" value="P-loop containing nucleoside triphosphate hydrolases"/>
    <property type="match status" value="1"/>
</dbReference>
<dbReference type="RefSeq" id="WP_014254297.1">
    <property type="nucleotide sequence ID" value="NC_016627.1"/>
</dbReference>
<evidence type="ECO:0000256" key="2">
    <source>
        <dbReference type="ARBA" id="ARBA00022741"/>
    </source>
</evidence>
<evidence type="ECO:0000259" key="4">
    <source>
        <dbReference type="PROSITE" id="PS50893"/>
    </source>
</evidence>
<dbReference type="GO" id="GO:0016887">
    <property type="term" value="F:ATP hydrolysis activity"/>
    <property type="evidence" value="ECO:0007669"/>
    <property type="project" value="InterPro"/>
</dbReference>
<keyword evidence="6" id="KW-1185">Reference proteome</keyword>
<organism evidence="5 6">
    <name type="scientific">Acetivibrio clariflavus (strain DSM 19732 / NBRC 101661 / EBR45)</name>
    <name type="common">Clostridium clariflavum</name>
    <dbReference type="NCBI Taxonomy" id="720554"/>
    <lineage>
        <taxon>Bacteria</taxon>
        <taxon>Bacillati</taxon>
        <taxon>Bacillota</taxon>
        <taxon>Clostridia</taxon>
        <taxon>Eubacteriales</taxon>
        <taxon>Oscillospiraceae</taxon>
        <taxon>Acetivibrio</taxon>
    </lineage>
</organism>
<protein>
    <submittedName>
        <fullName evidence="5">ABC-type multidrug transport system, ATPase component</fullName>
    </submittedName>
</protein>
<dbReference type="OrthoDB" id="9775135at2"/>
<reference evidence="6" key="1">
    <citation type="submission" date="2011-12" db="EMBL/GenBank/DDBJ databases">
        <title>Complete sequence of Clostridium clariflavum DSM 19732.</title>
        <authorList>
            <consortium name="US DOE Joint Genome Institute"/>
            <person name="Lucas S."/>
            <person name="Han J."/>
            <person name="Lapidus A."/>
            <person name="Cheng J.-F."/>
            <person name="Goodwin L."/>
            <person name="Pitluck S."/>
            <person name="Peters L."/>
            <person name="Teshima H."/>
            <person name="Detter J.C."/>
            <person name="Han C."/>
            <person name="Tapia R."/>
            <person name="Land M."/>
            <person name="Hauser L."/>
            <person name="Kyrpides N."/>
            <person name="Ivanova N."/>
            <person name="Pagani I."/>
            <person name="Kitzmiller T."/>
            <person name="Lynd L."/>
            <person name="Izquierdo J."/>
            <person name="Woyke T."/>
        </authorList>
    </citation>
    <scope>NUCLEOTIDE SEQUENCE [LARGE SCALE GENOMIC DNA]</scope>
    <source>
        <strain evidence="6">DSM 19732 / NBRC 101661 / EBR45</strain>
    </source>
</reference>
<gene>
    <name evidence="5" type="ordered locus">Clocl_1002</name>
</gene>
<dbReference type="Proteomes" id="UP000005435">
    <property type="component" value="Chromosome"/>
</dbReference>
<accession>G8LX27</accession>
<reference evidence="5 6" key="2">
    <citation type="journal article" date="2012" name="Stand. Genomic Sci.">
        <title>Complete Genome Sequence of Clostridium clariflavum DSM 19732.</title>
        <authorList>
            <person name="Izquierdo J.A."/>
            <person name="Goodwin L."/>
            <person name="Davenport K.W."/>
            <person name="Teshima H."/>
            <person name="Bruce D."/>
            <person name="Detter C."/>
            <person name="Tapia R."/>
            <person name="Han S."/>
            <person name="Land M."/>
            <person name="Hauser L."/>
            <person name="Jeffries C.D."/>
            <person name="Han J."/>
            <person name="Pitluck S."/>
            <person name="Nolan M."/>
            <person name="Chen A."/>
            <person name="Huntemann M."/>
            <person name="Mavromatis K."/>
            <person name="Mikhailova N."/>
            <person name="Liolios K."/>
            <person name="Woyke T."/>
            <person name="Lynd L.R."/>
        </authorList>
    </citation>
    <scope>NUCLEOTIDE SEQUENCE [LARGE SCALE GENOMIC DNA]</scope>
    <source>
        <strain evidence="6">DSM 19732 / NBRC 101661 / EBR45</strain>
    </source>
</reference>
<dbReference type="CDD" id="cd03230">
    <property type="entry name" value="ABC_DR_subfamily_A"/>
    <property type="match status" value="1"/>
</dbReference>
<keyword evidence="2" id="KW-0547">Nucleotide-binding</keyword>
<dbReference type="PANTHER" id="PTHR42939:SF1">
    <property type="entry name" value="ABC TRANSPORTER ATP-BINDING PROTEIN ALBC-RELATED"/>
    <property type="match status" value="1"/>
</dbReference>
<dbReference type="InterPro" id="IPR027417">
    <property type="entry name" value="P-loop_NTPase"/>
</dbReference>
<evidence type="ECO:0000313" key="5">
    <source>
        <dbReference type="EMBL" id="AEV67679.1"/>
    </source>
</evidence>
<feature type="domain" description="ABC transporter" evidence="4">
    <location>
        <begin position="2"/>
        <end position="233"/>
    </location>
</feature>
<keyword evidence="3" id="KW-0067">ATP-binding</keyword>
<dbReference type="KEGG" id="ccl:Clocl_1002"/>
<dbReference type="STRING" id="720554.Clocl_1002"/>
<name>G8LX27_ACECE</name>
<dbReference type="Gene3D" id="3.40.50.300">
    <property type="entry name" value="P-loop containing nucleotide triphosphate hydrolases"/>
    <property type="match status" value="1"/>
</dbReference>
<dbReference type="InterPro" id="IPR003593">
    <property type="entry name" value="AAA+_ATPase"/>
</dbReference>
<dbReference type="eggNOG" id="COG1131">
    <property type="taxonomic scope" value="Bacteria"/>
</dbReference>
<dbReference type="PANTHER" id="PTHR42939">
    <property type="entry name" value="ABC TRANSPORTER ATP-BINDING PROTEIN ALBC-RELATED"/>
    <property type="match status" value="1"/>
</dbReference>
<evidence type="ECO:0000313" key="6">
    <source>
        <dbReference type="Proteomes" id="UP000005435"/>
    </source>
</evidence>
<proteinExistence type="predicted"/>
<sequence length="242" mass="27168" precursor="true">MIELKNITKTYSGTLKAVDDISITIQDGEIFGFLGPNGAGKTTTIKMITGILKPDSGSIKINGIDINENPTDAKKQFGFVPDDPNIFLRLKGIEYLNFMADVYEVSDSDRKQRIESLAERFEMSGALGDYIKSYSHGMRQKIVIMGVLIHNPPVWILDEPMTGLDPKSSFVLKEMMREHASKGNTVFFSTHILEVAEKLCDKVAIINKGKILFAGRLDEMREHFKTNQSLEKMFLELTENGQ</sequence>
<dbReference type="SMART" id="SM00382">
    <property type="entry name" value="AAA"/>
    <property type="match status" value="1"/>
</dbReference>